<gene>
    <name evidence="5" type="ORF">C0Z18_25160</name>
</gene>
<evidence type="ECO:0000256" key="3">
    <source>
        <dbReference type="SAM" id="MobiDB-lite"/>
    </source>
</evidence>
<evidence type="ECO:0000313" key="5">
    <source>
        <dbReference type="EMBL" id="PMS16012.1"/>
    </source>
</evidence>
<sequence>MGVLKVGLAGIGAQMQQNLLPALLQTPGIEIVGACDSEAARAGAIHRSVPGIRTTDSVAAMVDTMSLDAIVMACPPHLHWELAISAMQRGISVFVERPPCSTLDELRLLVDMARQCGVRTGVGMNLRFSRPIRQLRELTASETFGNTSSIQLTHYAHQPRTALPGHDTALRSVLLGHALQSIDLAVTFGRGELIDVQSHVRRYGEALTVEAECRFASGATATLLLGTTLPHFEFHIKLIGSNSATAELDDRGDITLRGAEPGSYAEIDAQTPFDFGPDRGGYDSELHRFFEACRTRTRFEADFYSLLPTYRIVEAICDADRATEREHDSAAATREGWHISPPAGTGLGRFPH</sequence>
<feature type="region of interest" description="Disordered" evidence="3">
    <location>
        <begin position="328"/>
        <end position="352"/>
    </location>
</feature>
<dbReference type="OrthoDB" id="8565814at2"/>
<dbReference type="SUPFAM" id="SSF51735">
    <property type="entry name" value="NAD(P)-binding Rossmann-fold domains"/>
    <property type="match status" value="1"/>
</dbReference>
<dbReference type="InterPro" id="IPR051317">
    <property type="entry name" value="Gfo/Idh/MocA_oxidoreduct"/>
</dbReference>
<dbReference type="Gene3D" id="3.30.360.10">
    <property type="entry name" value="Dihydrodipicolinate Reductase, domain 2"/>
    <property type="match status" value="1"/>
</dbReference>
<evidence type="ECO:0000313" key="6">
    <source>
        <dbReference type="Proteomes" id="UP000235616"/>
    </source>
</evidence>
<dbReference type="Gene3D" id="3.40.50.720">
    <property type="entry name" value="NAD(P)-binding Rossmann-like Domain"/>
    <property type="match status" value="1"/>
</dbReference>
<feature type="domain" description="Gfo/Idh/MocA-like oxidoreductase N-terminal" evidence="4">
    <location>
        <begin position="5"/>
        <end position="123"/>
    </location>
</feature>
<comment type="caution">
    <text evidence="5">The sequence shown here is derived from an EMBL/GenBank/DDBJ whole genome shotgun (WGS) entry which is preliminary data.</text>
</comment>
<dbReference type="Pfam" id="PF01408">
    <property type="entry name" value="GFO_IDH_MocA"/>
    <property type="match status" value="1"/>
</dbReference>
<comment type="similarity">
    <text evidence="1">Belongs to the Gfo/Idh/MocA family.</text>
</comment>
<dbReference type="Proteomes" id="UP000235616">
    <property type="component" value="Unassembled WGS sequence"/>
</dbReference>
<dbReference type="AlphaFoldDB" id="A0A2N7VFT9"/>
<reference evidence="5 6" key="1">
    <citation type="submission" date="2018-01" db="EMBL/GenBank/DDBJ databases">
        <title>Whole genome analyses suggest that Burkholderia sensu lato contains two further novel genera in the rhizoxinica-symbiotica group Mycetohabitans gen. nov., and Trinickia gen. nov.: implications for the evolution of diazotrophy and nodulation in the Burkholderiaceae.</title>
        <authorList>
            <person name="Estrada-de los Santos P."/>
            <person name="Palmer M."/>
            <person name="Chavez-Ramirez B."/>
            <person name="Beukes C."/>
            <person name="Steenkamp E.T."/>
            <person name="Hirsch A.M."/>
            <person name="Manyaka P."/>
            <person name="Maluk M."/>
            <person name="Lafos M."/>
            <person name="Crook M."/>
            <person name="Gross E."/>
            <person name="Simon M.F."/>
            <person name="Bueno dos Reis Junior F."/>
            <person name="Poole P.S."/>
            <person name="Venter S.N."/>
            <person name="James E.K."/>
        </authorList>
    </citation>
    <scope>NUCLEOTIDE SEQUENCE [LARGE SCALE GENOMIC DNA]</scope>
    <source>
        <strain evidence="5 6">GIMN1.004</strain>
    </source>
</reference>
<evidence type="ECO:0000256" key="1">
    <source>
        <dbReference type="ARBA" id="ARBA00010928"/>
    </source>
</evidence>
<dbReference type="InterPro" id="IPR000683">
    <property type="entry name" value="Gfo/Idh/MocA-like_OxRdtase_N"/>
</dbReference>
<dbReference type="PANTHER" id="PTHR43708:SF5">
    <property type="entry name" value="CONSERVED EXPRESSED OXIDOREDUCTASE (EUROFUNG)-RELATED"/>
    <property type="match status" value="1"/>
</dbReference>
<dbReference type="InterPro" id="IPR036291">
    <property type="entry name" value="NAD(P)-bd_dom_sf"/>
</dbReference>
<evidence type="ECO:0000256" key="2">
    <source>
        <dbReference type="ARBA" id="ARBA00023002"/>
    </source>
</evidence>
<dbReference type="GO" id="GO:0000166">
    <property type="term" value="F:nucleotide binding"/>
    <property type="evidence" value="ECO:0007669"/>
    <property type="project" value="InterPro"/>
</dbReference>
<proteinExistence type="inferred from homology"/>
<dbReference type="PANTHER" id="PTHR43708">
    <property type="entry name" value="CONSERVED EXPRESSED OXIDOREDUCTASE (EUROFUNG)"/>
    <property type="match status" value="1"/>
</dbReference>
<dbReference type="RefSeq" id="WP_102648163.1">
    <property type="nucleotide sequence ID" value="NZ_PNYA01000027.1"/>
</dbReference>
<accession>A0A2N7VFT9</accession>
<dbReference type="GO" id="GO:0016491">
    <property type="term" value="F:oxidoreductase activity"/>
    <property type="evidence" value="ECO:0007669"/>
    <property type="project" value="UniProtKB-KW"/>
</dbReference>
<name>A0A2N7VFT9_9BURK</name>
<keyword evidence="2" id="KW-0560">Oxidoreductase</keyword>
<organism evidence="5 6">
    <name type="scientific">Trinickia dabaoshanensis</name>
    <dbReference type="NCBI Taxonomy" id="564714"/>
    <lineage>
        <taxon>Bacteria</taxon>
        <taxon>Pseudomonadati</taxon>
        <taxon>Pseudomonadota</taxon>
        <taxon>Betaproteobacteria</taxon>
        <taxon>Burkholderiales</taxon>
        <taxon>Burkholderiaceae</taxon>
        <taxon>Trinickia</taxon>
    </lineage>
</organism>
<protein>
    <submittedName>
        <fullName evidence="5">Gfo/Idh/MocA family oxidoreductase</fullName>
    </submittedName>
</protein>
<keyword evidence="6" id="KW-1185">Reference proteome</keyword>
<dbReference type="EMBL" id="PNYA01000027">
    <property type="protein sequence ID" value="PMS16012.1"/>
    <property type="molecule type" value="Genomic_DNA"/>
</dbReference>
<evidence type="ECO:0000259" key="4">
    <source>
        <dbReference type="Pfam" id="PF01408"/>
    </source>
</evidence>